<proteinExistence type="predicted"/>
<dbReference type="AlphaFoldDB" id="A0A1S1NG31"/>
<dbReference type="Proteomes" id="UP000179734">
    <property type="component" value="Unassembled WGS sequence"/>
</dbReference>
<feature type="compositionally biased region" description="Basic and acidic residues" evidence="1">
    <location>
        <begin position="195"/>
        <end position="205"/>
    </location>
</feature>
<feature type="compositionally biased region" description="Low complexity" evidence="1">
    <location>
        <begin position="60"/>
        <end position="78"/>
    </location>
</feature>
<keyword evidence="3" id="KW-1185">Reference proteome</keyword>
<feature type="compositionally biased region" description="Basic and acidic residues" evidence="1">
    <location>
        <begin position="379"/>
        <end position="388"/>
    </location>
</feature>
<reference evidence="2 3" key="1">
    <citation type="submission" date="2016-10" db="EMBL/GenBank/DDBJ databases">
        <title>Genome sequence of Mycobacterium talmonii.</title>
        <authorList>
            <person name="Greninger A.L."/>
            <person name="Elliott B."/>
            <person name="Vasireddy S."/>
            <person name="Vasireddy R."/>
        </authorList>
    </citation>
    <scope>NUCLEOTIDE SEQUENCE [LARGE SCALE GENOMIC DNA]</scope>
    <source>
        <strain evidence="3">NE-TNMC-100812</strain>
    </source>
</reference>
<evidence type="ECO:0000256" key="1">
    <source>
        <dbReference type="SAM" id="MobiDB-lite"/>
    </source>
</evidence>
<accession>A0A1S1NG31</accession>
<protein>
    <submittedName>
        <fullName evidence="2">Uncharacterized protein</fullName>
    </submittedName>
</protein>
<feature type="region of interest" description="Disordered" evidence="1">
    <location>
        <begin position="363"/>
        <end position="388"/>
    </location>
</feature>
<organism evidence="2 3">
    <name type="scientific">Mycobacterium talmoniae</name>
    <dbReference type="NCBI Taxonomy" id="1858794"/>
    <lineage>
        <taxon>Bacteria</taxon>
        <taxon>Bacillati</taxon>
        <taxon>Actinomycetota</taxon>
        <taxon>Actinomycetes</taxon>
        <taxon>Mycobacteriales</taxon>
        <taxon>Mycobacteriaceae</taxon>
        <taxon>Mycobacterium</taxon>
    </lineage>
</organism>
<evidence type="ECO:0000313" key="3">
    <source>
        <dbReference type="Proteomes" id="UP000179734"/>
    </source>
</evidence>
<gene>
    <name evidence="2" type="ORF">BKN37_18485</name>
</gene>
<evidence type="ECO:0000313" key="2">
    <source>
        <dbReference type="EMBL" id="OHV00145.1"/>
    </source>
</evidence>
<feature type="region of interest" description="Disordered" evidence="1">
    <location>
        <begin position="32"/>
        <end position="88"/>
    </location>
</feature>
<feature type="region of interest" description="Disordered" evidence="1">
    <location>
        <begin position="180"/>
        <end position="247"/>
    </location>
</feature>
<dbReference type="EMBL" id="MLQM01000115">
    <property type="protein sequence ID" value="OHV00145.1"/>
    <property type="molecule type" value="Genomic_DNA"/>
</dbReference>
<dbReference type="RefSeq" id="WP_071028431.1">
    <property type="nucleotide sequence ID" value="NZ_MLQM01000115.1"/>
</dbReference>
<comment type="caution">
    <text evidence="2">The sequence shown here is derived from an EMBL/GenBank/DDBJ whole genome shotgun (WGS) entry which is preliminary data.</text>
</comment>
<name>A0A1S1NG31_9MYCO</name>
<sequence length="388" mass="39959">MFPIIPADMIQGGTSALIALYKVFGRLFGAGNRPEHRPDAPDPPQVPPGTNNPNEHDKNQQNNQDGKQNNQDGKQGNQHSEQAVNENQEVKKKLDELIDLLKKNTSRTGGADNPETDNATVQAMRDGMRDMRNLVGGAADANAARAAGLPMPSLAGLGSPLGGGLGGGMPGMSPFGGGMFGGPGAGGAPAFNPFSDHDTAPHHQPDVTSPVDTGGGTDHGVGTASHDPSAPSPDHHGGSAGGDPHAIVADPATAHTREITAPDGTKTTAPDDVAYAALNHYIDNPNTPNAAEAAYQAANNPIPGNGADPGKVIDINDIEPADIVRFTDHDSMVFGNGKIINPDGGLQPIGDAMKAATFTGIFRPQRTSTPGTQPTDPHPPQHTDTEPT</sequence>